<keyword evidence="2" id="KW-0472">Membrane</keyword>
<name>A0A9P4UTA5_9PEZI</name>
<accession>A0A9P4UTA5</accession>
<proteinExistence type="predicted"/>
<keyword evidence="2" id="KW-0812">Transmembrane</keyword>
<feature type="compositionally biased region" description="Polar residues" evidence="1">
    <location>
        <begin position="1"/>
        <end position="22"/>
    </location>
</feature>
<keyword evidence="2" id="KW-1133">Transmembrane helix</keyword>
<dbReference type="EMBL" id="MU003771">
    <property type="protein sequence ID" value="KAF2724531.1"/>
    <property type="molecule type" value="Genomic_DNA"/>
</dbReference>
<sequence>MTQSVKQRQKGKVTSTGSNVSDIPSPFEPAPAQLQSLLSELDPSKVYLTHIDYHQRQYKRQIFLIPVLLNTAIAVLLFWRLYTAFPQYLALAQTFTGVSEATVDVENTTRKEQIWILLKRAGMFLFDFCLVRFVLPWPIGFFMESPANPVTWRLNLGFRDAEVVARVSRDWGTEDLMKGVRQGQENAFFKTRILPAIERGFVREKTGYLMMNESWDLDFELMIYMHILIEKQKAFSLMDIDKLVFAHLGEGKGWVTWKWEAEDQVSEARRGKILAFKERLTSMGKESVFWKWAEIVEEERLKGEESGDGMSMQRQEKVAERVQRVFGKNGLDFEEIIRSVGGLDDMVVGKSG</sequence>
<evidence type="ECO:0000256" key="1">
    <source>
        <dbReference type="SAM" id="MobiDB-lite"/>
    </source>
</evidence>
<feature type="transmembrane region" description="Helical" evidence="2">
    <location>
        <begin position="62"/>
        <end position="82"/>
    </location>
</feature>
<comment type="caution">
    <text evidence="3">The sequence shown here is derived from an EMBL/GenBank/DDBJ whole genome shotgun (WGS) entry which is preliminary data.</text>
</comment>
<evidence type="ECO:0000313" key="4">
    <source>
        <dbReference type="Proteomes" id="UP000799441"/>
    </source>
</evidence>
<feature type="region of interest" description="Disordered" evidence="1">
    <location>
        <begin position="1"/>
        <end position="25"/>
    </location>
</feature>
<keyword evidence="4" id="KW-1185">Reference proteome</keyword>
<protein>
    <submittedName>
        <fullName evidence="3">Uncharacterized protein</fullName>
    </submittedName>
</protein>
<organism evidence="3 4">
    <name type="scientific">Polychaeton citri CBS 116435</name>
    <dbReference type="NCBI Taxonomy" id="1314669"/>
    <lineage>
        <taxon>Eukaryota</taxon>
        <taxon>Fungi</taxon>
        <taxon>Dikarya</taxon>
        <taxon>Ascomycota</taxon>
        <taxon>Pezizomycotina</taxon>
        <taxon>Dothideomycetes</taxon>
        <taxon>Dothideomycetidae</taxon>
        <taxon>Capnodiales</taxon>
        <taxon>Capnodiaceae</taxon>
        <taxon>Polychaeton</taxon>
    </lineage>
</organism>
<dbReference type="AlphaFoldDB" id="A0A9P4UTA5"/>
<dbReference type="OrthoDB" id="5421757at2759"/>
<dbReference type="Proteomes" id="UP000799441">
    <property type="component" value="Unassembled WGS sequence"/>
</dbReference>
<evidence type="ECO:0000256" key="2">
    <source>
        <dbReference type="SAM" id="Phobius"/>
    </source>
</evidence>
<reference evidence="3" key="1">
    <citation type="journal article" date="2020" name="Stud. Mycol.">
        <title>101 Dothideomycetes genomes: a test case for predicting lifestyles and emergence of pathogens.</title>
        <authorList>
            <person name="Haridas S."/>
            <person name="Albert R."/>
            <person name="Binder M."/>
            <person name="Bloem J."/>
            <person name="Labutti K."/>
            <person name="Salamov A."/>
            <person name="Andreopoulos B."/>
            <person name="Baker S."/>
            <person name="Barry K."/>
            <person name="Bills G."/>
            <person name="Bluhm B."/>
            <person name="Cannon C."/>
            <person name="Castanera R."/>
            <person name="Culley D."/>
            <person name="Daum C."/>
            <person name="Ezra D."/>
            <person name="Gonzalez J."/>
            <person name="Henrissat B."/>
            <person name="Kuo A."/>
            <person name="Liang C."/>
            <person name="Lipzen A."/>
            <person name="Lutzoni F."/>
            <person name="Magnuson J."/>
            <person name="Mondo S."/>
            <person name="Nolan M."/>
            <person name="Ohm R."/>
            <person name="Pangilinan J."/>
            <person name="Park H.-J."/>
            <person name="Ramirez L."/>
            <person name="Alfaro M."/>
            <person name="Sun H."/>
            <person name="Tritt A."/>
            <person name="Yoshinaga Y."/>
            <person name="Zwiers L.-H."/>
            <person name="Turgeon B."/>
            <person name="Goodwin S."/>
            <person name="Spatafora J."/>
            <person name="Crous P."/>
            <person name="Grigoriev I."/>
        </authorList>
    </citation>
    <scope>NUCLEOTIDE SEQUENCE</scope>
    <source>
        <strain evidence="3">CBS 116435</strain>
    </source>
</reference>
<evidence type="ECO:0000313" key="3">
    <source>
        <dbReference type="EMBL" id="KAF2724531.1"/>
    </source>
</evidence>
<gene>
    <name evidence="3" type="ORF">K431DRAFT_291620</name>
</gene>